<dbReference type="EMBL" id="CP054836">
    <property type="protein sequence ID" value="QKV19342.1"/>
    <property type="molecule type" value="Genomic_DNA"/>
</dbReference>
<evidence type="ECO:0000259" key="1">
    <source>
        <dbReference type="PROSITE" id="PS51352"/>
    </source>
</evidence>
<accession>A0A6N1VIZ3</accession>
<dbReference type="Proteomes" id="UP000509367">
    <property type="component" value="Chromosome"/>
</dbReference>
<evidence type="ECO:0000313" key="3">
    <source>
        <dbReference type="Proteomes" id="UP000509367"/>
    </source>
</evidence>
<keyword evidence="3" id="KW-1185">Reference proteome</keyword>
<dbReference type="SUPFAM" id="SSF52833">
    <property type="entry name" value="Thioredoxin-like"/>
    <property type="match status" value="1"/>
</dbReference>
<sequence length="172" mass="19013">MPTPKPVPGAILPPVSVPRLGGGEIVIGGTRENWVLVVVYRGRHCPRCKRYLSKLNDMRQRWRDAGFDIAVVSADPEEKARADRDTFGWSFDIGHDLSEAQMATLGLYVSDPLAETETDRRFAEPGVFVIRPDGSLLLVAISNGPSARPDLEELLDGMIYTRENDRPPRGTA</sequence>
<reference evidence="2 3" key="1">
    <citation type="submission" date="2020-06" db="EMBL/GenBank/DDBJ databases">
        <title>Oricola thermophila sp. nov. isolated from a tidal sediments.</title>
        <authorList>
            <person name="Kwon K.K."/>
            <person name="Yang S.-H."/>
            <person name="Park M.-J."/>
        </authorList>
    </citation>
    <scope>NUCLEOTIDE SEQUENCE [LARGE SCALE GENOMIC DNA]</scope>
    <source>
        <strain evidence="2 3">MEBiC13590</strain>
    </source>
</reference>
<evidence type="ECO:0000313" key="2">
    <source>
        <dbReference type="EMBL" id="QKV19342.1"/>
    </source>
</evidence>
<dbReference type="GO" id="GO:0016209">
    <property type="term" value="F:antioxidant activity"/>
    <property type="evidence" value="ECO:0007669"/>
    <property type="project" value="InterPro"/>
</dbReference>
<protein>
    <submittedName>
        <fullName evidence="2">Redoxin domain-containing protein</fullName>
    </submittedName>
</protein>
<organism evidence="2 3">
    <name type="scientific">Oricola thermophila</name>
    <dbReference type="NCBI Taxonomy" id="2742145"/>
    <lineage>
        <taxon>Bacteria</taxon>
        <taxon>Pseudomonadati</taxon>
        <taxon>Pseudomonadota</taxon>
        <taxon>Alphaproteobacteria</taxon>
        <taxon>Hyphomicrobiales</taxon>
        <taxon>Ahrensiaceae</taxon>
        <taxon>Oricola</taxon>
    </lineage>
</organism>
<dbReference type="RefSeq" id="WP_175277234.1">
    <property type="nucleotide sequence ID" value="NZ_CP054836.1"/>
</dbReference>
<dbReference type="InterPro" id="IPR036249">
    <property type="entry name" value="Thioredoxin-like_sf"/>
</dbReference>
<dbReference type="PROSITE" id="PS51352">
    <property type="entry name" value="THIOREDOXIN_2"/>
    <property type="match status" value="1"/>
</dbReference>
<dbReference type="InterPro" id="IPR000866">
    <property type="entry name" value="AhpC/TSA"/>
</dbReference>
<gene>
    <name evidence="2" type="ORF">HTY61_13180</name>
</gene>
<dbReference type="AlphaFoldDB" id="A0A6N1VIZ3"/>
<proteinExistence type="predicted"/>
<name>A0A6N1VIZ3_9HYPH</name>
<dbReference type="GO" id="GO:0016491">
    <property type="term" value="F:oxidoreductase activity"/>
    <property type="evidence" value="ECO:0007669"/>
    <property type="project" value="InterPro"/>
</dbReference>
<dbReference type="InterPro" id="IPR013766">
    <property type="entry name" value="Thioredoxin_domain"/>
</dbReference>
<dbReference type="Gene3D" id="3.40.30.10">
    <property type="entry name" value="Glutaredoxin"/>
    <property type="match status" value="1"/>
</dbReference>
<dbReference type="KEGG" id="orm:HTY61_13180"/>
<feature type="domain" description="Thioredoxin" evidence="1">
    <location>
        <begin position="6"/>
        <end position="160"/>
    </location>
</feature>
<dbReference type="Pfam" id="PF00578">
    <property type="entry name" value="AhpC-TSA"/>
    <property type="match status" value="1"/>
</dbReference>